<name>A0AAJ7WJD7_9ACAR</name>
<sequence>MAPRMAQRPLAQRVSRAYCTVSAVAALVLARMVPWDLLPDGRTRCWADHGKERETASQSTLRAWQEELDAGMVGNSIGKWTKELIRDIRGWVDSKYEELNYEVKQVLKGHGQFQTFTASFGRSESDMCVLCDSGESDRELEVLTDIQKMVSDRPLTHISNDLNEVLPLRPSDLLYGVQVGPALPETMGIINSAEHATAEALMTRWKHQQNIRNDFWKRFRKECIQHLRTAHMSKPVRERPIKIGDVVLLDDPAASRSYWPMGRVTEFSGREGPDGKRRTCMVKLPSGKSLRRPIQLLYPLDIAHY</sequence>
<evidence type="ECO:0000313" key="3">
    <source>
        <dbReference type="RefSeq" id="XP_028969041.1"/>
    </source>
</evidence>
<evidence type="ECO:0000313" key="2">
    <source>
        <dbReference type="Proteomes" id="UP000694867"/>
    </source>
</evidence>
<proteinExistence type="predicted"/>
<reference evidence="3" key="1">
    <citation type="submission" date="2025-08" db="UniProtKB">
        <authorList>
            <consortium name="RefSeq"/>
        </authorList>
    </citation>
    <scope>IDENTIFICATION</scope>
</reference>
<dbReference type="InterPro" id="IPR040676">
    <property type="entry name" value="DUF5641"/>
</dbReference>
<gene>
    <name evidence="3" type="primary">LOC114828585</name>
</gene>
<dbReference type="Pfam" id="PF18701">
    <property type="entry name" value="DUF5641"/>
    <property type="match status" value="1"/>
</dbReference>
<dbReference type="AlphaFoldDB" id="A0AAJ7WJD7"/>
<feature type="domain" description="DUF5641" evidence="1">
    <location>
        <begin position="203"/>
        <end position="299"/>
    </location>
</feature>
<organism evidence="2 3">
    <name type="scientific">Galendromus occidentalis</name>
    <name type="common">western predatory mite</name>
    <dbReference type="NCBI Taxonomy" id="34638"/>
    <lineage>
        <taxon>Eukaryota</taxon>
        <taxon>Metazoa</taxon>
        <taxon>Ecdysozoa</taxon>
        <taxon>Arthropoda</taxon>
        <taxon>Chelicerata</taxon>
        <taxon>Arachnida</taxon>
        <taxon>Acari</taxon>
        <taxon>Parasitiformes</taxon>
        <taxon>Mesostigmata</taxon>
        <taxon>Gamasina</taxon>
        <taxon>Phytoseioidea</taxon>
        <taxon>Phytoseiidae</taxon>
        <taxon>Typhlodrominae</taxon>
        <taxon>Galendromus</taxon>
    </lineage>
</organism>
<dbReference type="Proteomes" id="UP000694867">
    <property type="component" value="Unplaced"/>
</dbReference>
<dbReference type="KEGG" id="goe:114828585"/>
<accession>A0AAJ7WJD7</accession>
<keyword evidence="2" id="KW-1185">Reference proteome</keyword>
<dbReference type="GeneID" id="114828585"/>
<dbReference type="PANTHER" id="PTHR47331">
    <property type="entry name" value="PHD-TYPE DOMAIN-CONTAINING PROTEIN"/>
    <property type="match status" value="1"/>
</dbReference>
<protein>
    <submittedName>
        <fullName evidence="3">Uncharacterized protein LOC114828585</fullName>
    </submittedName>
</protein>
<evidence type="ECO:0000259" key="1">
    <source>
        <dbReference type="Pfam" id="PF18701"/>
    </source>
</evidence>
<dbReference type="RefSeq" id="XP_028969041.1">
    <property type="nucleotide sequence ID" value="XM_029113208.1"/>
</dbReference>